<proteinExistence type="inferred from homology"/>
<keyword evidence="2" id="KW-0645">Protease</keyword>
<dbReference type="GO" id="GO:0006508">
    <property type="term" value="P:proteolysis"/>
    <property type="evidence" value="ECO:0007669"/>
    <property type="project" value="UniProtKB-KW"/>
</dbReference>
<dbReference type="PANTHER" id="PTHR28631:SF1">
    <property type="entry name" value="ACTIN MATURATION PROTEASE"/>
    <property type="match status" value="1"/>
</dbReference>
<protein>
    <recommendedName>
        <fullName evidence="5">Actin maturation protease</fullName>
    </recommendedName>
    <alternativeName>
        <fullName evidence="6">Actin aminopeptidase ACTMAP</fullName>
    </alternativeName>
</protein>
<evidence type="ECO:0000256" key="6">
    <source>
        <dbReference type="ARBA" id="ARBA00034908"/>
    </source>
</evidence>
<evidence type="ECO:0000256" key="2">
    <source>
        <dbReference type="ARBA" id="ARBA00022670"/>
    </source>
</evidence>
<comment type="similarity">
    <text evidence="4">Belongs to the ACTMAP family.</text>
</comment>
<keyword evidence="1" id="KW-0031">Aminopeptidase</keyword>
<sequence length="238" mass="27405">MLQLSPLLKNRIINISSNNISYIYYREPKITLQNGLPQCGLVSLIMAGDTLHLTNKPTVKQLFDVAFNNGYTKKGEMFSVNWLCKLGEIFWGDEASFDVLPSLPEENDLVIDLYENEAIYLIPYDCSKNFEPTCNNGANAHWCVITGFLLKEKKVREDCKEDLIKLYNCKEKLDIKNFHVYVIGYQGKSRHSGLWDYKVLKSSNLQLNVCRSSEIDEFQLDINGMEDLRGKCIRIKNK</sequence>
<dbReference type="PANTHER" id="PTHR28631">
    <property type="entry name" value="UPF0692 PROTEIN C19ORF54"/>
    <property type="match status" value="1"/>
</dbReference>
<organism evidence="8 9">
    <name type="scientific">Parastrongyloides trichosuri</name>
    <name type="common">Possum-specific nematode worm</name>
    <dbReference type="NCBI Taxonomy" id="131310"/>
    <lineage>
        <taxon>Eukaryota</taxon>
        <taxon>Metazoa</taxon>
        <taxon>Ecdysozoa</taxon>
        <taxon>Nematoda</taxon>
        <taxon>Chromadorea</taxon>
        <taxon>Rhabditida</taxon>
        <taxon>Tylenchina</taxon>
        <taxon>Panagrolaimomorpha</taxon>
        <taxon>Strongyloidoidea</taxon>
        <taxon>Strongyloididae</taxon>
        <taxon>Parastrongyloides</taxon>
    </lineage>
</organism>
<reference evidence="9" key="1">
    <citation type="submission" date="2017-02" db="UniProtKB">
        <authorList>
            <consortium name="WormBaseParasite"/>
        </authorList>
    </citation>
    <scope>IDENTIFICATION</scope>
</reference>
<accession>A0A0N4ZPG8</accession>
<dbReference type="GO" id="GO:0004177">
    <property type="term" value="F:aminopeptidase activity"/>
    <property type="evidence" value="ECO:0007669"/>
    <property type="project" value="UniProtKB-KW"/>
</dbReference>
<evidence type="ECO:0000256" key="7">
    <source>
        <dbReference type="ARBA" id="ARBA00049041"/>
    </source>
</evidence>
<dbReference type="STRING" id="131310.A0A0N4ZPG8"/>
<evidence type="ECO:0000256" key="1">
    <source>
        <dbReference type="ARBA" id="ARBA00022438"/>
    </source>
</evidence>
<evidence type="ECO:0000256" key="4">
    <source>
        <dbReference type="ARBA" id="ARBA00034725"/>
    </source>
</evidence>
<evidence type="ECO:0000313" key="8">
    <source>
        <dbReference type="Proteomes" id="UP000038045"/>
    </source>
</evidence>
<keyword evidence="3" id="KW-0378">Hydrolase</keyword>
<comment type="catalytic activity">
    <reaction evidence="7">
        <text>N-terminal N(alpha)-acetyl-L-cysteinyl-L-aspartyl-[protein] + H2O = N-terminal L-aspartyl-[protein] + N-acetyl-L-cysteine</text>
        <dbReference type="Rhea" id="RHEA:74579"/>
        <dbReference type="Rhea" id="RHEA-COMP:12669"/>
        <dbReference type="Rhea" id="RHEA-COMP:18395"/>
        <dbReference type="ChEBI" id="CHEBI:15377"/>
        <dbReference type="ChEBI" id="CHEBI:64720"/>
        <dbReference type="ChEBI" id="CHEBI:78236"/>
        <dbReference type="ChEBI" id="CHEBI:193599"/>
    </reaction>
    <physiologicalReaction direction="left-to-right" evidence="7">
        <dbReference type="Rhea" id="RHEA:74580"/>
    </physiologicalReaction>
</comment>
<evidence type="ECO:0000256" key="5">
    <source>
        <dbReference type="ARBA" id="ARBA00034848"/>
    </source>
</evidence>
<dbReference type="Pfam" id="PF21646">
    <property type="entry name" value="ACTMAP-like_C"/>
    <property type="match status" value="1"/>
</dbReference>
<dbReference type="Proteomes" id="UP000038045">
    <property type="component" value="Unplaced"/>
</dbReference>
<dbReference type="AlphaFoldDB" id="A0A0N4ZPG8"/>
<evidence type="ECO:0000256" key="3">
    <source>
        <dbReference type="ARBA" id="ARBA00022801"/>
    </source>
</evidence>
<keyword evidence="8" id="KW-1185">Reference proteome</keyword>
<dbReference type="InterPro" id="IPR040043">
    <property type="entry name" value="ACTMAP"/>
</dbReference>
<dbReference type="WBParaSite" id="PTRK_0001042800.1">
    <property type="protein sequence ID" value="PTRK_0001042800.1"/>
    <property type="gene ID" value="PTRK_0001042800"/>
</dbReference>
<name>A0A0N4ZPG8_PARTI</name>
<evidence type="ECO:0000313" key="9">
    <source>
        <dbReference type="WBParaSite" id="PTRK_0001042800.1"/>
    </source>
</evidence>